<name>A0A9P4V6P9_9PLEO</name>
<dbReference type="Proteomes" id="UP000799444">
    <property type="component" value="Unassembled WGS sequence"/>
</dbReference>
<dbReference type="OrthoDB" id="2351940at2759"/>
<gene>
    <name evidence="2" type="ORF">EJ04DRAFT_573715</name>
</gene>
<reference evidence="2" key="1">
    <citation type="journal article" date="2020" name="Stud. Mycol.">
        <title>101 Dothideomycetes genomes: a test case for predicting lifestyles and emergence of pathogens.</title>
        <authorList>
            <person name="Haridas S."/>
            <person name="Albert R."/>
            <person name="Binder M."/>
            <person name="Bloem J."/>
            <person name="Labutti K."/>
            <person name="Salamov A."/>
            <person name="Andreopoulos B."/>
            <person name="Baker S."/>
            <person name="Barry K."/>
            <person name="Bills G."/>
            <person name="Bluhm B."/>
            <person name="Cannon C."/>
            <person name="Castanera R."/>
            <person name="Culley D."/>
            <person name="Daum C."/>
            <person name="Ezra D."/>
            <person name="Gonzalez J."/>
            <person name="Henrissat B."/>
            <person name="Kuo A."/>
            <person name="Liang C."/>
            <person name="Lipzen A."/>
            <person name="Lutzoni F."/>
            <person name="Magnuson J."/>
            <person name="Mondo S."/>
            <person name="Nolan M."/>
            <person name="Ohm R."/>
            <person name="Pangilinan J."/>
            <person name="Park H.-J."/>
            <person name="Ramirez L."/>
            <person name="Alfaro M."/>
            <person name="Sun H."/>
            <person name="Tritt A."/>
            <person name="Yoshinaga Y."/>
            <person name="Zwiers L.-H."/>
            <person name="Turgeon B."/>
            <person name="Goodwin S."/>
            <person name="Spatafora J."/>
            <person name="Crous P."/>
            <person name="Grigoriev I."/>
        </authorList>
    </citation>
    <scope>NUCLEOTIDE SEQUENCE</scope>
    <source>
        <strain evidence="2">CBS 125425</strain>
    </source>
</reference>
<comment type="caution">
    <text evidence="2">The sequence shown here is derived from an EMBL/GenBank/DDBJ whole genome shotgun (WGS) entry which is preliminary data.</text>
</comment>
<evidence type="ECO:0000313" key="3">
    <source>
        <dbReference type="Proteomes" id="UP000799444"/>
    </source>
</evidence>
<feature type="compositionally biased region" description="Basic residues" evidence="1">
    <location>
        <begin position="148"/>
        <end position="157"/>
    </location>
</feature>
<evidence type="ECO:0000256" key="1">
    <source>
        <dbReference type="SAM" id="MobiDB-lite"/>
    </source>
</evidence>
<dbReference type="AlphaFoldDB" id="A0A9P4V6P9"/>
<dbReference type="EMBL" id="ML996108">
    <property type="protein sequence ID" value="KAF2738553.1"/>
    <property type="molecule type" value="Genomic_DNA"/>
</dbReference>
<keyword evidence="3" id="KW-1185">Reference proteome</keyword>
<feature type="region of interest" description="Disordered" evidence="1">
    <location>
        <begin position="337"/>
        <end position="423"/>
    </location>
</feature>
<feature type="compositionally biased region" description="Acidic residues" evidence="1">
    <location>
        <begin position="401"/>
        <end position="411"/>
    </location>
</feature>
<evidence type="ECO:0000313" key="2">
    <source>
        <dbReference type="EMBL" id="KAF2738553.1"/>
    </source>
</evidence>
<feature type="region of interest" description="Disordered" evidence="1">
    <location>
        <begin position="429"/>
        <end position="448"/>
    </location>
</feature>
<feature type="compositionally biased region" description="Basic and acidic residues" evidence="1">
    <location>
        <begin position="96"/>
        <end position="114"/>
    </location>
</feature>
<accession>A0A9P4V6P9</accession>
<feature type="region of interest" description="Disordered" evidence="1">
    <location>
        <begin position="129"/>
        <end position="166"/>
    </location>
</feature>
<sequence>MPRPPPSPPPPAAAFPFVSGTFDYPRATDSPPATFRGPSLLGGTERDSSAAVPRVDLRRRQLRRALPSEGASEHEFGALSRRLPSPATANRPRATPGERHARVYHRNHDMDAPRLPDVLDSLSDLPVTNPFSLATNRPRSPAGERGTSTRRAKRRKIDHNGNATPTYHSVKYGYKGQVIAGRLKMDIVSCDGGEHEKYSGQGHYKIQNVLRTDKSVYCSESSRCNLLLKHAGEASFCLEKIIIKAPDRGFDAPIQEGLIFVAMSQDDLLSGTAGYNIVYDNMPSPRLSPTPTSRSYSLADQSLSLQDALEDPYIWEHSQHGMDEAMEEQLERLRLRSRRLHVGSTPQANRERRRAERRRDTRPSESSPDDVYGGDNCDDPADSYSPGIAAPTPPPFTVTTETDDESEDSEEQTTPAILADRLMRESRWRASSDEDDFPPPRRAQPLESFEGYRGRWRTERFLDPIRASRLQNPSRLDSKAEDGLIAPHARFFIAKHKNKITIRFSPTISGKYVLLKLWSPTHGGNIDIESVQIYGYSGPRFFPAVLPK</sequence>
<feature type="compositionally biased region" description="Pro residues" evidence="1">
    <location>
        <begin position="1"/>
        <end position="13"/>
    </location>
</feature>
<organism evidence="2 3">
    <name type="scientific">Polyplosphaeria fusca</name>
    <dbReference type="NCBI Taxonomy" id="682080"/>
    <lineage>
        <taxon>Eukaryota</taxon>
        <taxon>Fungi</taxon>
        <taxon>Dikarya</taxon>
        <taxon>Ascomycota</taxon>
        <taxon>Pezizomycotina</taxon>
        <taxon>Dothideomycetes</taxon>
        <taxon>Pleosporomycetidae</taxon>
        <taxon>Pleosporales</taxon>
        <taxon>Tetraplosphaeriaceae</taxon>
        <taxon>Polyplosphaeria</taxon>
    </lineage>
</organism>
<proteinExistence type="predicted"/>
<feature type="region of interest" description="Disordered" evidence="1">
    <location>
        <begin position="1"/>
        <end position="114"/>
    </location>
</feature>
<feature type="compositionally biased region" description="Polar residues" evidence="1">
    <location>
        <begin position="129"/>
        <end position="138"/>
    </location>
</feature>
<protein>
    <submittedName>
        <fullName evidence="2">Uncharacterized protein</fullName>
    </submittedName>
</protein>
<feature type="compositionally biased region" description="Basic and acidic residues" evidence="1">
    <location>
        <begin position="349"/>
        <end position="363"/>
    </location>
</feature>